<dbReference type="Proteomes" id="UP001066276">
    <property type="component" value="Chromosome 3_2"/>
</dbReference>
<dbReference type="SMART" id="SM00369">
    <property type="entry name" value="LRR_TYP"/>
    <property type="match status" value="5"/>
</dbReference>
<dbReference type="PROSITE" id="PS50835">
    <property type="entry name" value="IG_LIKE"/>
    <property type="match status" value="1"/>
</dbReference>
<feature type="chain" id="PRO_5043967201" description="Ig-like domain-containing protein" evidence="5">
    <location>
        <begin position="31"/>
        <end position="350"/>
    </location>
</feature>
<dbReference type="InterPro" id="IPR007110">
    <property type="entry name" value="Ig-like_dom"/>
</dbReference>
<dbReference type="Gene3D" id="2.60.40.10">
    <property type="entry name" value="Immunoglobulins"/>
    <property type="match status" value="1"/>
</dbReference>
<keyword evidence="4" id="KW-1015">Disulfide bond</keyword>
<keyword evidence="1" id="KW-0433">Leucine-rich repeat</keyword>
<evidence type="ECO:0000256" key="1">
    <source>
        <dbReference type="ARBA" id="ARBA00022614"/>
    </source>
</evidence>
<dbReference type="EMBL" id="JANPWB010000006">
    <property type="protein sequence ID" value="KAJ1181348.1"/>
    <property type="molecule type" value="Genomic_DNA"/>
</dbReference>
<keyword evidence="3" id="KW-0677">Repeat</keyword>
<feature type="domain" description="Ig-like" evidence="6">
    <location>
        <begin position="244"/>
        <end position="281"/>
    </location>
</feature>
<dbReference type="InterPro" id="IPR003591">
    <property type="entry name" value="Leu-rich_rpt_typical-subtyp"/>
</dbReference>
<dbReference type="InterPro" id="IPR032675">
    <property type="entry name" value="LRR_dom_sf"/>
</dbReference>
<dbReference type="PROSITE" id="PS51450">
    <property type="entry name" value="LRR"/>
    <property type="match status" value="1"/>
</dbReference>
<dbReference type="AlphaFoldDB" id="A0AAV7TXZ3"/>
<dbReference type="SUPFAM" id="SSF52058">
    <property type="entry name" value="L domain-like"/>
    <property type="match status" value="1"/>
</dbReference>
<dbReference type="SUPFAM" id="SSF48726">
    <property type="entry name" value="Immunoglobulin"/>
    <property type="match status" value="1"/>
</dbReference>
<dbReference type="InterPro" id="IPR036179">
    <property type="entry name" value="Ig-like_dom_sf"/>
</dbReference>
<evidence type="ECO:0000313" key="7">
    <source>
        <dbReference type="EMBL" id="KAJ1181348.1"/>
    </source>
</evidence>
<dbReference type="Pfam" id="PF13855">
    <property type="entry name" value="LRR_8"/>
    <property type="match status" value="2"/>
</dbReference>
<dbReference type="InterPro" id="IPR001611">
    <property type="entry name" value="Leu-rich_rpt"/>
</dbReference>
<evidence type="ECO:0000256" key="3">
    <source>
        <dbReference type="ARBA" id="ARBA00022737"/>
    </source>
</evidence>
<evidence type="ECO:0000256" key="5">
    <source>
        <dbReference type="SAM" id="SignalP"/>
    </source>
</evidence>
<dbReference type="PRINTS" id="PR00019">
    <property type="entry name" value="LEURICHRPT"/>
</dbReference>
<evidence type="ECO:0000313" key="8">
    <source>
        <dbReference type="Proteomes" id="UP001066276"/>
    </source>
</evidence>
<organism evidence="7 8">
    <name type="scientific">Pleurodeles waltl</name>
    <name type="common">Iberian ribbed newt</name>
    <dbReference type="NCBI Taxonomy" id="8319"/>
    <lineage>
        <taxon>Eukaryota</taxon>
        <taxon>Metazoa</taxon>
        <taxon>Chordata</taxon>
        <taxon>Craniata</taxon>
        <taxon>Vertebrata</taxon>
        <taxon>Euteleostomi</taxon>
        <taxon>Amphibia</taxon>
        <taxon>Batrachia</taxon>
        <taxon>Caudata</taxon>
        <taxon>Salamandroidea</taxon>
        <taxon>Salamandridae</taxon>
        <taxon>Pleurodelinae</taxon>
        <taxon>Pleurodeles</taxon>
    </lineage>
</organism>
<dbReference type="InterPro" id="IPR013783">
    <property type="entry name" value="Ig-like_fold"/>
</dbReference>
<reference evidence="7" key="1">
    <citation type="journal article" date="2022" name="bioRxiv">
        <title>Sequencing and chromosome-scale assembly of the giantPleurodeles waltlgenome.</title>
        <authorList>
            <person name="Brown T."/>
            <person name="Elewa A."/>
            <person name="Iarovenko S."/>
            <person name="Subramanian E."/>
            <person name="Araus A.J."/>
            <person name="Petzold A."/>
            <person name="Susuki M."/>
            <person name="Suzuki K.-i.T."/>
            <person name="Hayashi T."/>
            <person name="Toyoda A."/>
            <person name="Oliveira C."/>
            <person name="Osipova E."/>
            <person name="Leigh N.D."/>
            <person name="Simon A."/>
            <person name="Yun M.H."/>
        </authorList>
    </citation>
    <scope>NUCLEOTIDE SEQUENCE</scope>
    <source>
        <strain evidence="7">20211129_DDA</strain>
        <tissue evidence="7">Liver</tissue>
    </source>
</reference>
<evidence type="ECO:0000256" key="4">
    <source>
        <dbReference type="ARBA" id="ARBA00023157"/>
    </source>
</evidence>
<gene>
    <name evidence="7" type="ORF">NDU88_006556</name>
</gene>
<dbReference type="PANTHER" id="PTHR24366:SF15">
    <property type="entry name" value="IMMUNOGLOBULIN SUPERFAMILY CONTAINING LEUCINE-RICH REPEAT PROTEIN 2"/>
    <property type="match status" value="1"/>
</dbReference>
<accession>A0AAV7TXZ3</accession>
<dbReference type="SMART" id="SM00082">
    <property type="entry name" value="LRRCT"/>
    <property type="match status" value="1"/>
</dbReference>
<evidence type="ECO:0000259" key="6">
    <source>
        <dbReference type="PROSITE" id="PS50835"/>
    </source>
</evidence>
<keyword evidence="2 5" id="KW-0732">Signal</keyword>
<sequence>MACSRRKGNMMQAWALSLALCILFFREISGCPAGCACTVRYSGFAANCAYGSFQVVPVGLPSNLSRLTLSANGITFLPVSSFEEVPRVSSLWLAHNEIKAVQQGTFAILDQLKSLDLSHNQLVNFPWEDLVNLTNLNLLKMDNNWLSFLPRNAFSGLTSLRSLHLNNNRLTTIFKGTFDSLGFLSNLQIHNNLFNCTCLLEWLKEWTNNTYIAIAQQDSIVCSSPKNLRGIPFGKSPNLQCSSPSVSVSYNPMLATTEQHDILRLMLHCSVTGSPSPTIKWIFQDSTEEICDCTAVRQSKGKIVYTTSIDHRTDGYLVFQNRSLVIPQSSPVCDGCYQPGPDFGPNKRAF</sequence>
<name>A0AAV7TXZ3_PLEWA</name>
<keyword evidence="8" id="KW-1185">Reference proteome</keyword>
<protein>
    <recommendedName>
        <fullName evidence="6">Ig-like domain-containing protein</fullName>
    </recommendedName>
</protein>
<evidence type="ECO:0000256" key="2">
    <source>
        <dbReference type="ARBA" id="ARBA00022729"/>
    </source>
</evidence>
<dbReference type="Gene3D" id="3.80.10.10">
    <property type="entry name" value="Ribonuclease Inhibitor"/>
    <property type="match status" value="1"/>
</dbReference>
<dbReference type="InterPro" id="IPR000483">
    <property type="entry name" value="Cys-rich_flank_reg_C"/>
</dbReference>
<comment type="caution">
    <text evidence="7">The sequence shown here is derived from an EMBL/GenBank/DDBJ whole genome shotgun (WGS) entry which is preliminary data.</text>
</comment>
<proteinExistence type="predicted"/>
<dbReference type="PANTHER" id="PTHR24366">
    <property type="entry name" value="IG(IMMUNOGLOBULIN) AND LRR(LEUCINE RICH REPEAT) DOMAINS"/>
    <property type="match status" value="1"/>
</dbReference>
<feature type="signal peptide" evidence="5">
    <location>
        <begin position="1"/>
        <end position="30"/>
    </location>
</feature>